<feature type="domain" description="N-acetyltransferase" evidence="1">
    <location>
        <begin position="10"/>
        <end position="168"/>
    </location>
</feature>
<dbReference type="EMBL" id="LMTZ01000093">
    <property type="protein sequence ID" value="KST66823.1"/>
    <property type="molecule type" value="Genomic_DNA"/>
</dbReference>
<dbReference type="EMBL" id="LMTZ01000002">
    <property type="protein sequence ID" value="KST70160.1"/>
    <property type="molecule type" value="Genomic_DNA"/>
</dbReference>
<sequence length="168" mass="19639">MVIEKSFVSEEILTLTSEHLDACANLLVQVFNKEPWNESWSFDSARTLLWEIFHTPGFVGFVFCDRKKLLQVDSKMLQAGQELLGFIAGYSEQSCNYRRFFLREICVRSDRQRQGIGKKLLRHLVETLSTMDINLIYLLTMKDGELKKFYTKNGFLDSPHMMLMLQQI</sequence>
<dbReference type="InterPro" id="IPR000182">
    <property type="entry name" value="GNAT_dom"/>
</dbReference>
<accession>A0A0V7ZR46</accession>
<protein>
    <recommendedName>
        <fullName evidence="1">N-acetyltransferase domain-containing protein</fullName>
    </recommendedName>
</protein>
<dbReference type="GO" id="GO:0016747">
    <property type="term" value="F:acyltransferase activity, transferring groups other than amino-acyl groups"/>
    <property type="evidence" value="ECO:0007669"/>
    <property type="project" value="InterPro"/>
</dbReference>
<gene>
    <name evidence="2" type="ORF">BC008_26900</name>
    <name evidence="3" type="ORF">BC008_36505</name>
</gene>
<dbReference type="AlphaFoldDB" id="A0A0V7ZR46"/>
<dbReference type="PROSITE" id="PS51186">
    <property type="entry name" value="GNAT"/>
    <property type="match status" value="1"/>
</dbReference>
<comment type="caution">
    <text evidence="2">The sequence shown here is derived from an EMBL/GenBank/DDBJ whole genome shotgun (WGS) entry which is preliminary data.</text>
</comment>
<evidence type="ECO:0000313" key="2">
    <source>
        <dbReference type="EMBL" id="KST66823.1"/>
    </source>
</evidence>
<evidence type="ECO:0000313" key="4">
    <source>
        <dbReference type="Proteomes" id="UP000053372"/>
    </source>
</evidence>
<dbReference type="SUPFAM" id="SSF55729">
    <property type="entry name" value="Acyl-CoA N-acyltransferases (Nat)"/>
    <property type="match status" value="1"/>
</dbReference>
<keyword evidence="4" id="KW-1185">Reference proteome</keyword>
<dbReference type="CDD" id="cd04301">
    <property type="entry name" value="NAT_SF"/>
    <property type="match status" value="1"/>
</dbReference>
<name>A0A0V7ZR46_9CYAN</name>
<dbReference type="InterPro" id="IPR016181">
    <property type="entry name" value="Acyl_CoA_acyltransferase"/>
</dbReference>
<reference evidence="2 4" key="1">
    <citation type="journal article" date="2015" name="Genome Announc.">
        <title>Draft Genome of the Euendolithic (true boring) Cyanobacterium Mastigocoleus testarum strain BC008.</title>
        <authorList>
            <person name="Guida B.S."/>
            <person name="Garcia-Pichel F."/>
        </authorList>
    </citation>
    <scope>NUCLEOTIDE SEQUENCE [LARGE SCALE GENOMIC DNA]</scope>
    <source>
        <strain evidence="2 4">BC008</strain>
    </source>
</reference>
<evidence type="ECO:0000259" key="1">
    <source>
        <dbReference type="PROSITE" id="PS51186"/>
    </source>
</evidence>
<dbReference type="Pfam" id="PF00583">
    <property type="entry name" value="Acetyltransf_1"/>
    <property type="match status" value="1"/>
</dbReference>
<proteinExistence type="predicted"/>
<dbReference type="Proteomes" id="UP000053372">
    <property type="component" value="Unassembled WGS sequence"/>
</dbReference>
<dbReference type="Gene3D" id="3.40.630.30">
    <property type="match status" value="1"/>
</dbReference>
<organism evidence="2 4">
    <name type="scientific">Mastigocoleus testarum BC008</name>
    <dbReference type="NCBI Taxonomy" id="371196"/>
    <lineage>
        <taxon>Bacteria</taxon>
        <taxon>Bacillati</taxon>
        <taxon>Cyanobacteriota</taxon>
        <taxon>Cyanophyceae</taxon>
        <taxon>Nostocales</taxon>
        <taxon>Hapalosiphonaceae</taxon>
        <taxon>Mastigocoleus</taxon>
    </lineage>
</organism>
<dbReference type="OrthoDB" id="9775804at2"/>
<evidence type="ECO:0000313" key="3">
    <source>
        <dbReference type="EMBL" id="KST70160.1"/>
    </source>
</evidence>